<evidence type="ECO:0000313" key="2">
    <source>
        <dbReference type="EMBL" id="NHC14129.1"/>
    </source>
</evidence>
<dbReference type="SUPFAM" id="SSF47336">
    <property type="entry name" value="ACP-like"/>
    <property type="match status" value="1"/>
</dbReference>
<keyword evidence="3" id="KW-1185">Reference proteome</keyword>
<comment type="caution">
    <text evidence="2">The sequence shown here is derived from an EMBL/GenBank/DDBJ whole genome shotgun (WGS) entry which is preliminary data.</text>
</comment>
<name>A0ABX0GWY2_9ACTN</name>
<protein>
    <recommendedName>
        <fullName evidence="1">Carrier domain-containing protein</fullName>
    </recommendedName>
</protein>
<evidence type="ECO:0000313" key="3">
    <source>
        <dbReference type="Proteomes" id="UP000800981"/>
    </source>
</evidence>
<dbReference type="RefSeq" id="WP_166281346.1">
    <property type="nucleotide sequence ID" value="NZ_JAANNP010000004.1"/>
</dbReference>
<accession>A0ABX0GWY2</accession>
<dbReference type="Proteomes" id="UP000800981">
    <property type="component" value="Unassembled WGS sequence"/>
</dbReference>
<dbReference type="EMBL" id="JAANNP010000004">
    <property type="protein sequence ID" value="NHC14129.1"/>
    <property type="molecule type" value="Genomic_DNA"/>
</dbReference>
<sequence length="86" mass="8991">MTDRTDSTGTQPLRTDALRADVADILGVSPAEIGDDDDLVDAGLDSVRLLALLNRWQVAGTSVSFLDLAERPTVAAWAGLLAPAGE</sequence>
<dbReference type="PROSITE" id="PS50075">
    <property type="entry name" value="CARRIER"/>
    <property type="match status" value="1"/>
</dbReference>
<dbReference type="Gene3D" id="1.10.1200.10">
    <property type="entry name" value="ACP-like"/>
    <property type="match status" value="1"/>
</dbReference>
<evidence type="ECO:0000259" key="1">
    <source>
        <dbReference type="PROSITE" id="PS50075"/>
    </source>
</evidence>
<reference evidence="2 3" key="1">
    <citation type="submission" date="2020-03" db="EMBL/GenBank/DDBJ databases">
        <title>Two novel Motilibacter sp.</title>
        <authorList>
            <person name="Liu S."/>
        </authorList>
    </citation>
    <scope>NUCLEOTIDE SEQUENCE [LARGE SCALE GENOMIC DNA]</scope>
    <source>
        <strain evidence="2 3">E257</strain>
    </source>
</reference>
<proteinExistence type="predicted"/>
<dbReference type="InterPro" id="IPR036736">
    <property type="entry name" value="ACP-like_sf"/>
</dbReference>
<dbReference type="InterPro" id="IPR009081">
    <property type="entry name" value="PP-bd_ACP"/>
</dbReference>
<dbReference type="Pfam" id="PF00550">
    <property type="entry name" value="PP-binding"/>
    <property type="match status" value="1"/>
</dbReference>
<feature type="domain" description="Carrier" evidence="1">
    <location>
        <begin position="9"/>
        <end position="85"/>
    </location>
</feature>
<organism evidence="2 3">
    <name type="scientific">Motilibacter deserti</name>
    <dbReference type="NCBI Taxonomy" id="2714956"/>
    <lineage>
        <taxon>Bacteria</taxon>
        <taxon>Bacillati</taxon>
        <taxon>Actinomycetota</taxon>
        <taxon>Actinomycetes</taxon>
        <taxon>Motilibacterales</taxon>
        <taxon>Motilibacteraceae</taxon>
        <taxon>Motilibacter</taxon>
    </lineage>
</organism>
<gene>
    <name evidence="2" type="ORF">G9H71_10080</name>
</gene>